<comment type="caution">
    <text evidence="2">The sequence shown here is derived from an EMBL/GenBank/DDBJ whole genome shotgun (WGS) entry which is preliminary data.</text>
</comment>
<evidence type="ECO:0000256" key="1">
    <source>
        <dbReference type="SAM" id="Phobius"/>
    </source>
</evidence>
<feature type="transmembrane region" description="Helical" evidence="1">
    <location>
        <begin position="618"/>
        <end position="641"/>
    </location>
</feature>
<feature type="transmembrane region" description="Helical" evidence="1">
    <location>
        <begin position="529"/>
        <end position="553"/>
    </location>
</feature>
<gene>
    <name evidence="2" type="ORF">TPA0598_07_06880</name>
</gene>
<evidence type="ECO:0000313" key="2">
    <source>
        <dbReference type="EMBL" id="GAO10964.1"/>
    </source>
</evidence>
<feature type="transmembrane region" description="Helical" evidence="1">
    <location>
        <begin position="574"/>
        <end position="598"/>
    </location>
</feature>
<sequence length="702" mass="75157">MVIVGLALIAVVVFVVLGFVFRSHDRDSAATLVQGIGAVVVPAASAALWLTNRRPRTELTEPALRDFADELAERVRAQWSAAASERRLIHPSPVPVRWRWSHLPVSGPVTDAVGIGTASSRFRPLPGLAPITAADLESGAVRDLFRLYGALDSGRMVIVGAGGAGKSGAAIRLLLDALSHREALEPDARARVPVPVLLTLSGWDPLNQRLHDWLATRLATDYMFRKSGEHAGGVVSRLIGTGRIAAFLDGLDEIPEAVRPAALRALNEQANFRLVLLSRVGELVTAVAAEGPLSGSAGLELLPVSAQDAAEYLTRCQAQPPPDAWRSLVRHIRMNPSGAVAEALDTPLMLTLMRDTYRADQRFDPERFADRAAVEDHLLDRVLPAAYSDDRPGQPRSRYSLGQAERWLGVIAHQMNSERSRDLAWWQVPRWRPAWPRTAASCLFAGLLAGAAGLFWAGPSAGLGAGAVVGLSVTMSLTYGRAGDSPQLLGRLQWRDFVVRENFLFGIAGGGAVGVAIGVALLLTHDRVVMLFGGLVIGLLAGVVGGFVTGLSNRSADSRTPIGPVSCWRQDRQYTLTAGIAGGLAGSLIGGACLGLLAELANERIFGVIDGFLPGVALVTEGGLLLSLALSLVGSATWRTFLASLQLRMRNEAPIRLVRFLSDARERHVLRTVGPVFQFRHARLQDRLEEAFTTRNGPGADG</sequence>
<reference evidence="3" key="1">
    <citation type="submission" date="2014-09" db="EMBL/GenBank/DDBJ databases">
        <title>Whole genome shotgun sequence of Streptomyces sp. NBRC 110027.</title>
        <authorList>
            <person name="Komaki H."/>
            <person name="Ichikawa N."/>
            <person name="Katano-Makiyama Y."/>
            <person name="Hosoyama A."/>
            <person name="Hashimoto M."/>
            <person name="Uohara A."/>
            <person name="Kitahashi Y."/>
            <person name="Ohji S."/>
            <person name="Kimura A."/>
            <person name="Yamazoe A."/>
            <person name="Igarashi Y."/>
            <person name="Fujita N."/>
        </authorList>
    </citation>
    <scope>NUCLEOTIDE SEQUENCE [LARGE SCALE GENOMIC DNA]</scope>
    <source>
        <strain evidence="3">NBRC 110027</strain>
    </source>
</reference>
<keyword evidence="1" id="KW-0812">Transmembrane</keyword>
<keyword evidence="1" id="KW-1133">Transmembrane helix</keyword>
<feature type="transmembrane region" description="Helical" evidence="1">
    <location>
        <begin position="463"/>
        <end position="482"/>
    </location>
</feature>
<keyword evidence="1" id="KW-0472">Membrane</keyword>
<dbReference type="AlphaFoldDB" id="A0A0P4RBM9"/>
<feature type="transmembrane region" description="Helical" evidence="1">
    <location>
        <begin position="503"/>
        <end position="523"/>
    </location>
</feature>
<organism evidence="2 3">
    <name type="scientific">Streptomyces lydicamycinicus</name>
    <dbReference type="NCBI Taxonomy" id="1546107"/>
    <lineage>
        <taxon>Bacteria</taxon>
        <taxon>Bacillati</taxon>
        <taxon>Actinomycetota</taxon>
        <taxon>Actinomycetes</taxon>
        <taxon>Kitasatosporales</taxon>
        <taxon>Streptomycetaceae</taxon>
        <taxon>Streptomyces</taxon>
    </lineage>
</organism>
<evidence type="ECO:0000313" key="3">
    <source>
        <dbReference type="Proteomes" id="UP000048965"/>
    </source>
</evidence>
<proteinExistence type="predicted"/>
<protein>
    <recommendedName>
        <fullName evidence="4">NACHT domain-containing protein</fullName>
    </recommendedName>
</protein>
<dbReference type="Gene3D" id="3.40.50.300">
    <property type="entry name" value="P-loop containing nucleotide triphosphate hydrolases"/>
    <property type="match status" value="1"/>
</dbReference>
<dbReference type="Proteomes" id="UP000048965">
    <property type="component" value="Unassembled WGS sequence"/>
</dbReference>
<dbReference type="InterPro" id="IPR027417">
    <property type="entry name" value="P-loop_NTPase"/>
</dbReference>
<keyword evidence="3" id="KW-1185">Reference proteome</keyword>
<reference evidence="2 3" key="2">
    <citation type="journal article" date="2015" name="Stand. Genomic Sci.">
        <title>Draft genome sequence of marine-derived Streptomyces sp. TP-A0598, a producer of anti-MRSA antibiotic lydicamycins.</title>
        <authorList>
            <person name="Komaki H."/>
            <person name="Ichikawa N."/>
            <person name="Hosoyama A."/>
            <person name="Fujita N."/>
            <person name="Igarashi Y."/>
        </authorList>
    </citation>
    <scope>NUCLEOTIDE SEQUENCE [LARGE SCALE GENOMIC DNA]</scope>
    <source>
        <strain evidence="2 3">NBRC 110027</strain>
    </source>
</reference>
<feature type="transmembrane region" description="Helical" evidence="1">
    <location>
        <begin position="28"/>
        <end position="50"/>
    </location>
</feature>
<dbReference type="EMBL" id="BBNO01000007">
    <property type="protein sequence ID" value="GAO10964.1"/>
    <property type="molecule type" value="Genomic_DNA"/>
</dbReference>
<name>A0A0P4RBM9_9ACTN</name>
<accession>A0A0P4RBM9</accession>
<feature type="transmembrane region" description="Helical" evidence="1">
    <location>
        <begin position="439"/>
        <end position="457"/>
    </location>
</feature>
<evidence type="ECO:0008006" key="4">
    <source>
        <dbReference type="Google" id="ProtNLM"/>
    </source>
</evidence>